<organism evidence="1 2">
    <name type="scientific">Iphiclides podalirius</name>
    <name type="common">scarce swallowtail</name>
    <dbReference type="NCBI Taxonomy" id="110791"/>
    <lineage>
        <taxon>Eukaryota</taxon>
        <taxon>Metazoa</taxon>
        <taxon>Ecdysozoa</taxon>
        <taxon>Arthropoda</taxon>
        <taxon>Hexapoda</taxon>
        <taxon>Insecta</taxon>
        <taxon>Pterygota</taxon>
        <taxon>Neoptera</taxon>
        <taxon>Endopterygota</taxon>
        <taxon>Lepidoptera</taxon>
        <taxon>Glossata</taxon>
        <taxon>Ditrysia</taxon>
        <taxon>Papilionoidea</taxon>
        <taxon>Papilionidae</taxon>
        <taxon>Papilioninae</taxon>
        <taxon>Iphiclides</taxon>
    </lineage>
</organism>
<evidence type="ECO:0000313" key="1">
    <source>
        <dbReference type="EMBL" id="CAH2045891.1"/>
    </source>
</evidence>
<dbReference type="Proteomes" id="UP000837857">
    <property type="component" value="Chromosome 16"/>
</dbReference>
<sequence>MLYLHRLEYIGRLSHCLLPRQSHEHTAYAVRCICAYPPVSYVPYLLPAYITYTFIQPHPHPHPHPLTKPI</sequence>
<feature type="non-terminal residue" evidence="1">
    <location>
        <position position="70"/>
    </location>
</feature>
<evidence type="ECO:0000313" key="2">
    <source>
        <dbReference type="Proteomes" id="UP000837857"/>
    </source>
</evidence>
<proteinExistence type="predicted"/>
<reference evidence="1" key="1">
    <citation type="submission" date="2022-03" db="EMBL/GenBank/DDBJ databases">
        <authorList>
            <person name="Martin H S."/>
        </authorList>
    </citation>
    <scope>NUCLEOTIDE SEQUENCE</scope>
</reference>
<dbReference type="EMBL" id="OW152828">
    <property type="protein sequence ID" value="CAH2045891.1"/>
    <property type="molecule type" value="Genomic_DNA"/>
</dbReference>
<accession>A0ABN8I2F8</accession>
<gene>
    <name evidence="1" type="ORF">IPOD504_LOCUS5278</name>
</gene>
<name>A0ABN8I2F8_9NEOP</name>
<keyword evidence="2" id="KW-1185">Reference proteome</keyword>
<protein>
    <submittedName>
        <fullName evidence="1">Uncharacterized protein</fullName>
    </submittedName>
</protein>